<name>A0A9P8MD92_9HYPO</name>
<dbReference type="InterPro" id="IPR036291">
    <property type="entry name" value="NAD(P)-bd_dom_sf"/>
</dbReference>
<evidence type="ECO:0000256" key="4">
    <source>
        <dbReference type="ARBA" id="ARBA00046017"/>
    </source>
</evidence>
<dbReference type="InterPro" id="IPR002347">
    <property type="entry name" value="SDR_fam"/>
</dbReference>
<evidence type="ECO:0000256" key="1">
    <source>
        <dbReference type="ARBA" id="ARBA00015194"/>
    </source>
</evidence>
<dbReference type="InterPro" id="IPR020904">
    <property type="entry name" value="Sc_DH/Rdtase_CS"/>
</dbReference>
<sequence>MSRKPVSLLTFPLRRDPLLRRKQKLVRQVTLTLMDQYAIYPSLRGKVVLITGAAEGIGAAAVELFCRQGSQVVFLDIADDSARELVDRLASVSGATTPTFMHCDVTDLEGLGECAQTVLARFGRVDVLVNNAGCAGPGSRVPTSRVTPASFERDVSVNLRHQFFLTQHVAPAMQRQGGGSIINMGSITWRIPATEVPVYTTCKAAVVGMTRTHAREFGGHGVRVNSIMPGSIATRRQIDTVLTDEYRAESLAAQCLKRVLLPVEVARLMLFLASDDSSAITGGSHVCDGGWMDVVTGGRGALVGSGLFGKLLGRNIANTSRSLCLAGDSDVRAGQLVDADSPCCAPPSSNSPDLTKKQQQTNLSCTPGRVDISRSLQQRPLRPMTQGKIKMRDCSIRGTSTGSILSLPFRRSTQLSLASVIRQYINSKYDQHPDMFKQDLEVIDALRQDAINVREPHPSGIKKLQAYAGQLAWISGKFPIDIGAEFTWYPALGYNTERPMVRNNIKYELLNVLYNLAALYSQLAVNTSRGTAEGIKTAANQFSLAAGVLSHMKKEVVPLLRMYDPPEDMDEHTLESLMQLFLAQSQECFWQKAVVDGYKDASIAKLAARVSDLYNLAGEAAMKSEAISSAWIHHMTAKHHHFAAAAQYRAACDCLEKRRYGEEVARLTDAVACVTEGLKETKGGYLNKTVVDDLNGLKRKVEEDLKRAEKDNDMIFLNPVPPKSELKTLERANMAVARVPPQVANPFDFLGDRAEFGPALFSRLVPFSVHVAISIYEERRDRMVNQNIIQDLEGLNDKIHSLFSAIGLPGSLQALEKPLGLPPSLVQHAEELRQADAIGRLRKSFTDIDKLRAADIAIFEEGTSALAAEREEDQKARRKYGTDRWTRPESQSDAQGGKLWGHAGEIEGYFASSASSDGVVREKFTANEELLHVLCGSDRGLMDFVPSSSQRDTNPELKASVGKLRSAYNDILRLESRRRKKVETLRENARKDDIKPDILKEAARLERTYPSTAIVPAHFEDFFEKRLDRLYEPELDALDKESLEQDRLLKEVERANAEFESQKRRCGDRGSREREQALQKLDSAYFKYKEIINNLEVGRKFYNDLNKIVGQGFRDVVKGWVAQRRMEARVLEDPPRELSMPPLSTLNLSRDHAPLQGASTTQYQAAQPAYFAPEPVAQHHQTSPQRQNDHAAGQSTPNPVEASIQSWAGEEVRQPQPVAPQTTNPMTTMWNPAMGIKFGGSGPPAPRTDGGQQPGGGSATTWNPASGIKFG</sequence>
<dbReference type="PROSITE" id="PS51180">
    <property type="entry name" value="BRO1"/>
    <property type="match status" value="1"/>
</dbReference>
<keyword evidence="2" id="KW-0521">NADP</keyword>
<accession>A0A9P8MD92</accession>
<feature type="compositionally biased region" description="Low complexity" evidence="6">
    <location>
        <begin position="344"/>
        <end position="353"/>
    </location>
</feature>
<dbReference type="Proteomes" id="UP000764110">
    <property type="component" value="Unassembled WGS sequence"/>
</dbReference>
<comment type="similarity">
    <text evidence="3">Belongs to the palA/RIM20 family.</text>
</comment>
<dbReference type="GO" id="GO:0005768">
    <property type="term" value="C:endosome"/>
    <property type="evidence" value="ECO:0007669"/>
    <property type="project" value="TreeGrafter"/>
</dbReference>
<feature type="domain" description="BRO1" evidence="7">
    <location>
        <begin position="403"/>
        <end position="799"/>
    </location>
</feature>
<dbReference type="Pfam" id="PF13949">
    <property type="entry name" value="ALIX_LYPXL_bnd"/>
    <property type="match status" value="1"/>
</dbReference>
<feature type="region of interest" description="Disordered" evidence="6">
    <location>
        <begin position="1175"/>
        <end position="1271"/>
    </location>
</feature>
<reference evidence="8 9" key="1">
    <citation type="submission" date="2020-07" db="EMBL/GenBank/DDBJ databases">
        <title>Metarhizium humberi genome.</title>
        <authorList>
            <person name="Lysoe E."/>
        </authorList>
    </citation>
    <scope>NUCLEOTIDE SEQUENCE [LARGE SCALE GENOMIC DNA]</scope>
    <source>
        <strain evidence="8 9">ESALQ1638</strain>
    </source>
</reference>
<feature type="compositionally biased region" description="Basic and acidic residues" evidence="6">
    <location>
        <begin position="869"/>
        <end position="887"/>
    </location>
</feature>
<dbReference type="Gene3D" id="1.25.40.280">
    <property type="entry name" value="alix/aip1 like domains"/>
    <property type="match status" value="1"/>
</dbReference>
<dbReference type="Gene3D" id="1.20.140.50">
    <property type="entry name" value="alix/aip1 like domains"/>
    <property type="match status" value="1"/>
</dbReference>
<evidence type="ECO:0000259" key="7">
    <source>
        <dbReference type="PROSITE" id="PS51180"/>
    </source>
</evidence>
<feature type="compositionally biased region" description="Polar residues" evidence="6">
    <location>
        <begin position="1193"/>
        <end position="1206"/>
    </location>
</feature>
<comment type="caution">
    <text evidence="8">The sequence shown here is derived from an EMBL/GenBank/DDBJ whole genome shotgun (WGS) entry which is preliminary data.</text>
</comment>
<dbReference type="PANTHER" id="PTHR23030:SF39">
    <property type="entry name" value="PROGRAMMED CELL DEATH 6-INTERACTING PROTEIN"/>
    <property type="match status" value="1"/>
</dbReference>
<evidence type="ECO:0000313" key="9">
    <source>
        <dbReference type="Proteomes" id="UP000764110"/>
    </source>
</evidence>
<protein>
    <recommendedName>
        <fullName evidence="1">Hydroxynaphthalene reductase-like protein Arp2</fullName>
    </recommendedName>
</protein>
<keyword evidence="5" id="KW-0175">Coiled coil</keyword>
<dbReference type="Gene3D" id="1.20.120.560">
    <property type="entry name" value="alix/aip1 in complex with the ypdl late domain"/>
    <property type="match status" value="1"/>
</dbReference>
<dbReference type="InterPro" id="IPR004328">
    <property type="entry name" value="BRO1_dom"/>
</dbReference>
<dbReference type="PRINTS" id="PR00080">
    <property type="entry name" value="SDRFAMILY"/>
</dbReference>
<dbReference type="CDD" id="cd09236">
    <property type="entry name" value="V_AnPalA_UmRIM20_like"/>
    <property type="match status" value="1"/>
</dbReference>
<dbReference type="CDD" id="cd09241">
    <property type="entry name" value="BRO1_ScRim20-like"/>
    <property type="match status" value="1"/>
</dbReference>
<comment type="function">
    <text evidence="4">Hydroxynaphthalene reductase-like protein; part of the Pks2 gene cluster that mediates the formation of infectious structures (appressoria), enabling these fungi to kill insects faster. The product of the Pks2 gene cluster is different from the one of Pks1 and has still not been identified.</text>
</comment>
<evidence type="ECO:0000256" key="5">
    <source>
        <dbReference type="SAM" id="Coils"/>
    </source>
</evidence>
<evidence type="ECO:0000256" key="6">
    <source>
        <dbReference type="SAM" id="MobiDB-lite"/>
    </source>
</evidence>
<dbReference type="Gene3D" id="3.40.50.720">
    <property type="entry name" value="NAD(P)-binding Rossmann-like Domain"/>
    <property type="match status" value="1"/>
</dbReference>
<evidence type="ECO:0000256" key="2">
    <source>
        <dbReference type="ARBA" id="ARBA00022857"/>
    </source>
</evidence>
<dbReference type="SUPFAM" id="SSF51735">
    <property type="entry name" value="NAD(P)-binding Rossmann-fold domains"/>
    <property type="match status" value="1"/>
</dbReference>
<dbReference type="PRINTS" id="PR00081">
    <property type="entry name" value="GDHRDH"/>
</dbReference>
<feature type="compositionally biased region" description="Polar residues" evidence="6">
    <location>
        <begin position="1219"/>
        <end position="1230"/>
    </location>
</feature>
<feature type="region of interest" description="Disordered" evidence="6">
    <location>
        <begin position="869"/>
        <end position="898"/>
    </location>
</feature>
<evidence type="ECO:0000313" key="8">
    <source>
        <dbReference type="EMBL" id="KAH0598303.1"/>
    </source>
</evidence>
<dbReference type="FunFam" id="3.40.50.720:FF:000084">
    <property type="entry name" value="Short-chain dehydrogenase reductase"/>
    <property type="match status" value="1"/>
</dbReference>
<proteinExistence type="inferred from homology"/>
<dbReference type="InterPro" id="IPR038499">
    <property type="entry name" value="BRO1_sf"/>
</dbReference>
<dbReference type="Pfam" id="PF13561">
    <property type="entry name" value="adh_short_C2"/>
    <property type="match status" value="1"/>
</dbReference>
<organism evidence="8 9">
    <name type="scientific">Metarhizium humberi</name>
    <dbReference type="NCBI Taxonomy" id="2596975"/>
    <lineage>
        <taxon>Eukaryota</taxon>
        <taxon>Fungi</taxon>
        <taxon>Dikarya</taxon>
        <taxon>Ascomycota</taxon>
        <taxon>Pezizomycotina</taxon>
        <taxon>Sordariomycetes</taxon>
        <taxon>Hypocreomycetidae</taxon>
        <taxon>Hypocreales</taxon>
        <taxon>Clavicipitaceae</taxon>
        <taxon>Metarhizium</taxon>
    </lineage>
</organism>
<feature type="region of interest" description="Disordered" evidence="6">
    <location>
        <begin position="344"/>
        <end position="363"/>
    </location>
</feature>
<dbReference type="PANTHER" id="PTHR23030">
    <property type="entry name" value="PCD6 INTERACTING PROTEIN-RELATED"/>
    <property type="match status" value="1"/>
</dbReference>
<dbReference type="Pfam" id="PF03097">
    <property type="entry name" value="BRO1"/>
    <property type="match status" value="1"/>
</dbReference>
<feature type="coiled-coil region" evidence="5">
    <location>
        <begin position="1035"/>
        <end position="1069"/>
    </location>
</feature>
<dbReference type="CDD" id="cd05233">
    <property type="entry name" value="SDR_c"/>
    <property type="match status" value="1"/>
</dbReference>
<dbReference type="EMBL" id="JACEFI010000005">
    <property type="protein sequence ID" value="KAH0598303.1"/>
    <property type="molecule type" value="Genomic_DNA"/>
</dbReference>
<dbReference type="SMART" id="SM01041">
    <property type="entry name" value="BRO1"/>
    <property type="match status" value="1"/>
</dbReference>
<dbReference type="InterPro" id="IPR025304">
    <property type="entry name" value="ALIX_V_dom"/>
</dbReference>
<gene>
    <name evidence="8" type="ORF">MHUMG1_03600</name>
</gene>
<dbReference type="AlphaFoldDB" id="A0A9P8MD92"/>
<dbReference type="PROSITE" id="PS00061">
    <property type="entry name" value="ADH_SHORT"/>
    <property type="match status" value="1"/>
</dbReference>
<evidence type="ECO:0000256" key="3">
    <source>
        <dbReference type="ARBA" id="ARBA00038154"/>
    </source>
</evidence>
<keyword evidence="9" id="KW-1185">Reference proteome</keyword>